<dbReference type="Pfam" id="PF08245">
    <property type="entry name" value="Mur_ligase_M"/>
    <property type="match status" value="1"/>
</dbReference>
<dbReference type="HAMAP" id="MF_02019">
    <property type="entry name" value="MurF"/>
    <property type="match status" value="1"/>
</dbReference>
<dbReference type="GO" id="GO:0047480">
    <property type="term" value="F:UDP-N-acetylmuramoyl-tripeptide-D-alanyl-D-alanine ligase activity"/>
    <property type="evidence" value="ECO:0007669"/>
    <property type="project" value="UniProtKB-EC"/>
</dbReference>
<dbReference type="InterPro" id="IPR036615">
    <property type="entry name" value="Mur_ligase_C_dom_sf"/>
</dbReference>
<dbReference type="Gene3D" id="3.40.1390.10">
    <property type="entry name" value="MurE/MurF, N-terminal domain"/>
    <property type="match status" value="1"/>
</dbReference>
<dbReference type="PANTHER" id="PTHR43024">
    <property type="entry name" value="UDP-N-ACETYLMURAMOYL-TRIPEPTIDE--D-ALANYL-D-ALANINE LIGASE"/>
    <property type="match status" value="1"/>
</dbReference>
<evidence type="ECO:0000256" key="3">
    <source>
        <dbReference type="ARBA" id="ARBA00022618"/>
    </source>
</evidence>
<evidence type="ECO:0000256" key="8">
    <source>
        <dbReference type="ARBA" id="ARBA00023306"/>
    </source>
</evidence>
<evidence type="ECO:0000256" key="1">
    <source>
        <dbReference type="ARBA" id="ARBA00022490"/>
    </source>
</evidence>
<keyword evidence="2 10" id="KW-0436">Ligase</keyword>
<evidence type="ECO:0000256" key="4">
    <source>
        <dbReference type="ARBA" id="ARBA00022741"/>
    </source>
</evidence>
<dbReference type="Gene3D" id="3.90.190.20">
    <property type="entry name" value="Mur ligase, C-terminal domain"/>
    <property type="match status" value="1"/>
</dbReference>
<dbReference type="InterPro" id="IPR000713">
    <property type="entry name" value="Mur_ligase_N"/>
</dbReference>
<dbReference type="InterPro" id="IPR036565">
    <property type="entry name" value="Mur-like_cat_sf"/>
</dbReference>
<dbReference type="InterPro" id="IPR004101">
    <property type="entry name" value="Mur_ligase_C"/>
</dbReference>
<feature type="domain" description="Mur ligase C-terminal" evidence="13">
    <location>
        <begin position="314"/>
        <end position="431"/>
    </location>
</feature>
<protein>
    <recommendedName>
        <fullName evidence="10 11">UDP-N-acetylmuramoyl-tripeptide--D-alanyl-D-alanine ligase</fullName>
        <ecNumber evidence="10 11">6.3.2.10</ecNumber>
    </recommendedName>
    <alternativeName>
        <fullName evidence="10">D-alanyl-D-alanine-adding enzyme</fullName>
    </alternativeName>
</protein>
<comment type="pathway">
    <text evidence="10 11">Cell wall biogenesis; peptidoglycan biosynthesis.</text>
</comment>
<keyword evidence="9 10" id="KW-0961">Cell wall biogenesis/degradation</keyword>
<dbReference type="NCBIfam" id="TIGR01143">
    <property type="entry name" value="murF"/>
    <property type="match status" value="1"/>
</dbReference>
<comment type="catalytic activity">
    <reaction evidence="10 11">
        <text>D-alanyl-D-alanine + UDP-N-acetyl-alpha-D-muramoyl-L-alanyl-gamma-D-glutamyl-meso-2,6-diaminopimelate + ATP = UDP-N-acetyl-alpha-D-muramoyl-L-alanyl-gamma-D-glutamyl-meso-2,6-diaminopimeloyl-D-alanyl-D-alanine + ADP + phosphate + H(+)</text>
        <dbReference type="Rhea" id="RHEA:28374"/>
        <dbReference type="ChEBI" id="CHEBI:15378"/>
        <dbReference type="ChEBI" id="CHEBI:30616"/>
        <dbReference type="ChEBI" id="CHEBI:43474"/>
        <dbReference type="ChEBI" id="CHEBI:57822"/>
        <dbReference type="ChEBI" id="CHEBI:61386"/>
        <dbReference type="ChEBI" id="CHEBI:83905"/>
        <dbReference type="ChEBI" id="CHEBI:456216"/>
        <dbReference type="EC" id="6.3.2.10"/>
    </reaction>
</comment>
<dbReference type="EC" id="6.3.2.10" evidence="10 11"/>
<dbReference type="Pfam" id="PF01225">
    <property type="entry name" value="Mur_ligase"/>
    <property type="match status" value="1"/>
</dbReference>
<keyword evidence="4 10" id="KW-0547">Nucleotide-binding</keyword>
<feature type="binding site" evidence="10">
    <location>
        <begin position="112"/>
        <end position="118"/>
    </location>
    <ligand>
        <name>ATP</name>
        <dbReference type="ChEBI" id="CHEBI:30616"/>
    </ligand>
</feature>
<evidence type="ECO:0000256" key="5">
    <source>
        <dbReference type="ARBA" id="ARBA00022840"/>
    </source>
</evidence>
<dbReference type="Gene3D" id="3.40.1190.10">
    <property type="entry name" value="Mur-like, catalytic domain"/>
    <property type="match status" value="1"/>
</dbReference>
<keyword evidence="7 10" id="KW-0573">Peptidoglycan synthesis</keyword>
<dbReference type="InterPro" id="IPR051046">
    <property type="entry name" value="MurCDEF_CellWall_CoF430Synth"/>
</dbReference>
<dbReference type="InterPro" id="IPR035911">
    <property type="entry name" value="MurE/MurF_N"/>
</dbReference>
<keyword evidence="5 10" id="KW-0067">ATP-binding</keyword>
<accession>A0ABW3K235</accession>
<comment type="subcellular location">
    <subcellularLocation>
        <location evidence="10 11">Cytoplasm</location>
    </subcellularLocation>
</comment>
<evidence type="ECO:0000259" key="14">
    <source>
        <dbReference type="Pfam" id="PF08245"/>
    </source>
</evidence>
<dbReference type="Pfam" id="PF02875">
    <property type="entry name" value="Mur_ligase_C"/>
    <property type="match status" value="1"/>
</dbReference>
<dbReference type="RefSeq" id="WP_377579513.1">
    <property type="nucleotide sequence ID" value="NZ_JBHTKA010000003.1"/>
</dbReference>
<feature type="domain" description="Mur ligase central" evidence="14">
    <location>
        <begin position="111"/>
        <end position="290"/>
    </location>
</feature>
<feature type="domain" description="Mur ligase N-terminal catalytic" evidence="12">
    <location>
        <begin position="31"/>
        <end position="99"/>
    </location>
</feature>
<dbReference type="SUPFAM" id="SSF53244">
    <property type="entry name" value="MurD-like peptide ligases, peptide-binding domain"/>
    <property type="match status" value="1"/>
</dbReference>
<evidence type="ECO:0000313" key="15">
    <source>
        <dbReference type="EMBL" id="MFD1000147.1"/>
    </source>
</evidence>
<dbReference type="PANTHER" id="PTHR43024:SF1">
    <property type="entry name" value="UDP-N-ACETYLMURAMOYL-TRIPEPTIDE--D-ALANYL-D-ALANINE LIGASE"/>
    <property type="match status" value="1"/>
</dbReference>
<comment type="function">
    <text evidence="10 11">Involved in cell wall formation. Catalyzes the final step in the synthesis of UDP-N-acetylmuramoyl-pentapeptide, the precursor of murein.</text>
</comment>
<name>A0ABW3K235_9BACT</name>
<sequence length="443" mass="48524">MQFTTPGEIKDSIMMMDIGELYSKFLKSGKVSTDTRQITPGSIFFALRGDRFNANEFAAQALEKGASCVVIDDAAYKVDERCIVADNVLETLQKLARHHRDQLKIPVVGLTGSNGKTTSKELVSTVLSKKFKTYATKGNLNNHIGVPLTILSIDSSYEMAVVEMGANHLGEIALLCSIANPTHGFITNIGKAHIGTFGGYENIIRAKSELYQHLITTQGTVFINSQNAILANMAKRFSSPVLYPAKGDYYHCELIGADPFVKLKAENGEVVTTNLIGTYNFENMAAALCIGKFFGVDGVDANRAIAEYIPSNMRSQMVTKGTNTIILDAYNANPSSMQAAIENIAAMKAPRKVVILGDMFELEEEAEKEHRSLGKLVREKGLQEVYFCGNLIKTALEEVPSAKHFTTKDALMEQLRKDKLTDATILVKASRGIGLETIVEVFE</sequence>
<keyword evidence="1 10" id="KW-0963">Cytoplasm</keyword>
<reference evidence="16" key="1">
    <citation type="journal article" date="2019" name="Int. J. Syst. Evol. Microbiol.">
        <title>The Global Catalogue of Microorganisms (GCM) 10K type strain sequencing project: providing services to taxonomists for standard genome sequencing and annotation.</title>
        <authorList>
            <consortium name="The Broad Institute Genomics Platform"/>
            <consortium name="The Broad Institute Genome Sequencing Center for Infectious Disease"/>
            <person name="Wu L."/>
            <person name="Ma J."/>
        </authorList>
    </citation>
    <scope>NUCLEOTIDE SEQUENCE [LARGE SCALE GENOMIC DNA]</scope>
    <source>
        <strain evidence="16">CCUG 58938</strain>
    </source>
</reference>
<proteinExistence type="inferred from homology"/>
<dbReference type="Proteomes" id="UP001597112">
    <property type="component" value="Unassembled WGS sequence"/>
</dbReference>
<dbReference type="InterPro" id="IPR013221">
    <property type="entry name" value="Mur_ligase_cen"/>
</dbReference>
<dbReference type="InterPro" id="IPR005863">
    <property type="entry name" value="UDP-N-AcMur_synth"/>
</dbReference>
<evidence type="ECO:0000256" key="11">
    <source>
        <dbReference type="RuleBase" id="RU004136"/>
    </source>
</evidence>
<evidence type="ECO:0000259" key="12">
    <source>
        <dbReference type="Pfam" id="PF01225"/>
    </source>
</evidence>
<keyword evidence="6 10" id="KW-0133">Cell shape</keyword>
<evidence type="ECO:0000256" key="2">
    <source>
        <dbReference type="ARBA" id="ARBA00022598"/>
    </source>
</evidence>
<evidence type="ECO:0000256" key="7">
    <source>
        <dbReference type="ARBA" id="ARBA00022984"/>
    </source>
</evidence>
<gene>
    <name evidence="10 15" type="primary">murF</name>
    <name evidence="15" type="ORF">ACFQ21_12560</name>
</gene>
<keyword evidence="8 10" id="KW-0131">Cell cycle</keyword>
<dbReference type="SUPFAM" id="SSF63418">
    <property type="entry name" value="MurE/MurF N-terminal domain"/>
    <property type="match status" value="1"/>
</dbReference>
<dbReference type="EMBL" id="JBHTKA010000003">
    <property type="protein sequence ID" value="MFD1000147.1"/>
    <property type="molecule type" value="Genomic_DNA"/>
</dbReference>
<evidence type="ECO:0000313" key="16">
    <source>
        <dbReference type="Proteomes" id="UP001597112"/>
    </source>
</evidence>
<keyword evidence="3 10" id="KW-0132">Cell division</keyword>
<evidence type="ECO:0000256" key="9">
    <source>
        <dbReference type="ARBA" id="ARBA00023316"/>
    </source>
</evidence>
<comment type="caution">
    <text evidence="15">The sequence shown here is derived from an EMBL/GenBank/DDBJ whole genome shotgun (WGS) entry which is preliminary data.</text>
</comment>
<dbReference type="SUPFAM" id="SSF53623">
    <property type="entry name" value="MurD-like peptide ligases, catalytic domain"/>
    <property type="match status" value="1"/>
</dbReference>
<organism evidence="15 16">
    <name type="scientific">Ohtaekwangia kribbensis</name>
    <dbReference type="NCBI Taxonomy" id="688913"/>
    <lineage>
        <taxon>Bacteria</taxon>
        <taxon>Pseudomonadati</taxon>
        <taxon>Bacteroidota</taxon>
        <taxon>Cytophagia</taxon>
        <taxon>Cytophagales</taxon>
        <taxon>Fulvivirgaceae</taxon>
        <taxon>Ohtaekwangia</taxon>
    </lineage>
</organism>
<evidence type="ECO:0000259" key="13">
    <source>
        <dbReference type="Pfam" id="PF02875"/>
    </source>
</evidence>
<evidence type="ECO:0000256" key="6">
    <source>
        <dbReference type="ARBA" id="ARBA00022960"/>
    </source>
</evidence>
<comment type="similarity">
    <text evidence="10">Belongs to the MurCDEF family. MurF subfamily.</text>
</comment>
<keyword evidence="16" id="KW-1185">Reference proteome</keyword>
<evidence type="ECO:0000256" key="10">
    <source>
        <dbReference type="HAMAP-Rule" id="MF_02019"/>
    </source>
</evidence>